<organism>
    <name type="scientific">Pediculus humanus subsp. corporis</name>
    <name type="common">Body louse</name>
    <dbReference type="NCBI Taxonomy" id="121224"/>
    <lineage>
        <taxon>Eukaryota</taxon>
        <taxon>Metazoa</taxon>
        <taxon>Ecdysozoa</taxon>
        <taxon>Arthropoda</taxon>
        <taxon>Hexapoda</taxon>
        <taxon>Insecta</taxon>
        <taxon>Pterygota</taxon>
        <taxon>Neoptera</taxon>
        <taxon>Paraneoptera</taxon>
        <taxon>Psocodea</taxon>
        <taxon>Troctomorpha</taxon>
        <taxon>Phthiraptera</taxon>
        <taxon>Anoplura</taxon>
        <taxon>Pediculidae</taxon>
        <taxon>Pediculus</taxon>
    </lineage>
</organism>
<feature type="region of interest" description="Disordered" evidence="2">
    <location>
        <begin position="117"/>
        <end position="155"/>
    </location>
</feature>
<reference evidence="4" key="3">
    <citation type="submission" date="2020-05" db="UniProtKB">
        <authorList>
            <consortium name="EnsemblMetazoa"/>
        </authorList>
    </citation>
    <scope>IDENTIFICATION</scope>
    <source>
        <strain evidence="4">USDA</strain>
    </source>
</reference>
<dbReference type="InterPro" id="IPR036910">
    <property type="entry name" value="HMG_box_dom_sf"/>
</dbReference>
<dbReference type="eggNOG" id="KOG4715">
    <property type="taxonomic scope" value="Eukaryota"/>
</dbReference>
<reference evidence="3" key="2">
    <citation type="submission" date="2007-04" db="EMBL/GenBank/DDBJ databases">
        <title>The genome of the human body louse.</title>
        <authorList>
            <consortium name="The Human Body Louse Genome Consortium"/>
            <person name="Kirkness E."/>
            <person name="Walenz B."/>
            <person name="Hass B."/>
            <person name="Bruggner R."/>
            <person name="Strausberg R."/>
        </authorList>
    </citation>
    <scope>NUCLEOTIDE SEQUENCE</scope>
    <source>
        <strain evidence="3">USDA</strain>
    </source>
</reference>
<feature type="region of interest" description="Disordered" evidence="2">
    <location>
        <begin position="1"/>
        <end position="69"/>
    </location>
</feature>
<evidence type="ECO:0008006" key="6">
    <source>
        <dbReference type="Google" id="ProtNLM"/>
    </source>
</evidence>
<dbReference type="GeneID" id="8239028"/>
<feature type="compositionally biased region" description="Pro residues" evidence="2">
    <location>
        <begin position="549"/>
        <end position="567"/>
    </location>
</feature>
<evidence type="ECO:0000313" key="5">
    <source>
        <dbReference type="Proteomes" id="UP000009046"/>
    </source>
</evidence>
<dbReference type="PANTHER" id="PTHR46232">
    <property type="entry name" value="SMARCE1 REGULATOR OF CHROMATIN"/>
    <property type="match status" value="1"/>
</dbReference>
<dbReference type="OrthoDB" id="30931at2759"/>
<dbReference type="GO" id="GO:0031492">
    <property type="term" value="F:nucleosomal DNA binding"/>
    <property type="evidence" value="ECO:0007669"/>
    <property type="project" value="TreeGrafter"/>
</dbReference>
<dbReference type="AlphaFoldDB" id="E0VB83"/>
<feature type="region of interest" description="Disordered" evidence="2">
    <location>
        <begin position="334"/>
        <end position="592"/>
    </location>
</feature>
<feature type="compositionally biased region" description="Pro residues" evidence="2">
    <location>
        <begin position="345"/>
        <end position="354"/>
    </location>
</feature>
<dbReference type="EMBL" id="AAZO01000649">
    <property type="status" value="NOT_ANNOTATED_CDS"/>
    <property type="molecule type" value="Genomic_DNA"/>
</dbReference>
<dbReference type="VEuPathDB" id="VectorBase:PHUM055050"/>
<dbReference type="OMA" id="THYYQPQ"/>
<feature type="compositionally biased region" description="Pro residues" evidence="2">
    <location>
        <begin position="442"/>
        <end position="473"/>
    </location>
</feature>
<keyword evidence="1" id="KW-0175">Coiled coil</keyword>
<dbReference type="STRING" id="121224.E0VB83"/>
<dbReference type="PRINTS" id="PR01217">
    <property type="entry name" value="PRICHEXTENSN"/>
</dbReference>
<reference evidence="3" key="1">
    <citation type="submission" date="2007-04" db="EMBL/GenBank/DDBJ databases">
        <title>Annotation of Pediculus humanus corporis strain USDA.</title>
        <authorList>
            <person name="Kirkness E."/>
            <person name="Hannick L."/>
            <person name="Hass B."/>
            <person name="Bruggner R."/>
            <person name="Lawson D."/>
            <person name="Bidwell S."/>
            <person name="Joardar V."/>
            <person name="Caler E."/>
            <person name="Walenz B."/>
            <person name="Inman J."/>
            <person name="Schobel S."/>
            <person name="Galinsky K."/>
            <person name="Amedeo P."/>
            <person name="Strausberg R."/>
        </authorList>
    </citation>
    <scope>NUCLEOTIDE SEQUENCE</scope>
    <source>
        <strain evidence="3">USDA</strain>
    </source>
</reference>
<sequence>MQAGHPVTFNILKERLRATGTGSGKDSSTGSNPFIQTPHGNPSFVPQKVGKATADARTPKPPKAPEKPLMPYMRYSRKVWDAVKAQNPDLNCGKLYEKALKNYHNSPAYLNYIAAKNKASQSSDENRETHDRPSNKNADRRIDIQPAEDDDDQDDGFSVKHVAYARYLRNHRLINEIFSDAVVPDVRSVVTTTRIQVLKKQVQSLTMHQKKLEAELQQIEEKFEAKKRKFIESSEHFQEELKKHCHRAVDEEMFEKMVERQYELLRRERLGKAAEPNNAPEISPTPVATPTSAPEDNAQAQSGEFDVLHGHVLITIILVNIVSLLFRCTAATSGDSEEKPASTQNPPPPPPPPSVLSQSGPPSAINFGGAPQYSSGQPGHFISQPNPPQHPLPSQNYPPMAAQQHQPPPSSQSPLQQPPPMPPVSQPQPSAQGYYPSYGPEAQPPPHGPYGYPQYPPYPRPQLYPPSEHPPAVPNATPATANEEHSMMTHGHPPPNSAVVVPSGPFAQPPPPPISSGQHQAQSAPTPVQHSQPPTPTPPPTSSSQSQPLPMPSSQPPPMQQPPPPPQHQHQQSQQQSVTQTSNEKGSDKSSE</sequence>
<dbReference type="EMBL" id="DS235023">
    <property type="protein sequence ID" value="EEB10639.1"/>
    <property type="molecule type" value="Genomic_DNA"/>
</dbReference>
<evidence type="ECO:0000313" key="4">
    <source>
        <dbReference type="EnsemblMetazoa" id="PHUM055050-PA"/>
    </source>
</evidence>
<evidence type="ECO:0000256" key="2">
    <source>
        <dbReference type="SAM" id="MobiDB-lite"/>
    </source>
</evidence>
<feature type="compositionally biased region" description="Acidic residues" evidence="2">
    <location>
        <begin position="146"/>
        <end position="155"/>
    </location>
</feature>
<evidence type="ECO:0000256" key="1">
    <source>
        <dbReference type="SAM" id="Coils"/>
    </source>
</evidence>
<feature type="compositionally biased region" description="Basic and acidic residues" evidence="2">
    <location>
        <begin position="124"/>
        <end position="143"/>
    </location>
</feature>
<dbReference type="GO" id="GO:0016514">
    <property type="term" value="C:SWI/SNF complex"/>
    <property type="evidence" value="ECO:0007669"/>
    <property type="project" value="TreeGrafter"/>
</dbReference>
<evidence type="ECO:0000313" key="3">
    <source>
        <dbReference type="EMBL" id="EEB10639.1"/>
    </source>
</evidence>
<proteinExistence type="predicted"/>
<accession>E0VB83</accession>
<dbReference type="Proteomes" id="UP000009046">
    <property type="component" value="Unassembled WGS sequence"/>
</dbReference>
<gene>
    <name evidence="4" type="primary">8239028</name>
    <name evidence="3" type="ORF">Phum_PHUM055050</name>
</gene>
<name>E0VB83_PEDHC</name>
<dbReference type="GO" id="GO:0016922">
    <property type="term" value="F:nuclear receptor binding"/>
    <property type="evidence" value="ECO:0007669"/>
    <property type="project" value="TreeGrafter"/>
</dbReference>
<feature type="coiled-coil region" evidence="1">
    <location>
        <begin position="195"/>
        <end position="229"/>
    </location>
</feature>
<dbReference type="SUPFAM" id="SSF47095">
    <property type="entry name" value="HMG-box"/>
    <property type="match status" value="1"/>
</dbReference>
<dbReference type="PANTHER" id="PTHR46232:SF1">
    <property type="entry name" value="SWI_SNF-RELATED MATRIX-ASSOCIATED ACTIN-DEPENDENT REGULATOR OF CHROMATIN SUBFAMILY E MEMBER 1"/>
    <property type="match status" value="1"/>
</dbReference>
<feature type="compositionally biased region" description="Low complexity" evidence="2">
    <location>
        <begin position="284"/>
        <end position="294"/>
    </location>
</feature>
<dbReference type="KEGG" id="phu:Phum_PHUM055050"/>
<keyword evidence="5" id="KW-1185">Reference proteome</keyword>
<dbReference type="InParanoid" id="E0VB83"/>
<dbReference type="EnsemblMetazoa" id="PHUM055050-RA">
    <property type="protein sequence ID" value="PHUM055050-PA"/>
    <property type="gene ID" value="PHUM055050"/>
</dbReference>
<dbReference type="RefSeq" id="XP_002423377.1">
    <property type="nucleotide sequence ID" value="XM_002423332.1"/>
</dbReference>
<feature type="compositionally biased region" description="Pro residues" evidence="2">
    <location>
        <begin position="406"/>
        <end position="426"/>
    </location>
</feature>
<protein>
    <recommendedName>
        <fullName evidence="6">HMG box domain-containing protein</fullName>
    </recommendedName>
</protein>
<dbReference type="GO" id="GO:0045892">
    <property type="term" value="P:negative regulation of DNA-templated transcription"/>
    <property type="evidence" value="ECO:0007669"/>
    <property type="project" value="TreeGrafter"/>
</dbReference>
<dbReference type="HOGENOM" id="CLU_021772_2_1_1"/>
<feature type="compositionally biased region" description="Low complexity" evidence="2">
    <location>
        <begin position="568"/>
        <end position="582"/>
    </location>
</feature>
<feature type="region of interest" description="Disordered" evidence="2">
    <location>
        <begin position="272"/>
        <end position="299"/>
    </location>
</feature>
<dbReference type="CTD" id="8239028"/>